<dbReference type="EMBL" id="BJXA01000030">
    <property type="protein sequence ID" value="GEM39962.1"/>
    <property type="molecule type" value="Genomic_DNA"/>
</dbReference>
<reference evidence="2 3" key="1">
    <citation type="submission" date="2019-07" db="EMBL/GenBank/DDBJ databases">
        <title>Whole genome shotgun sequence of Nocardia ninae NBRC 108245.</title>
        <authorList>
            <person name="Hosoyama A."/>
            <person name="Uohara A."/>
            <person name="Ohji S."/>
            <person name="Ichikawa N."/>
        </authorList>
    </citation>
    <scope>NUCLEOTIDE SEQUENCE [LARGE SCALE GENOMIC DNA]</scope>
    <source>
        <strain evidence="2 3">NBRC 108245</strain>
    </source>
</reference>
<dbReference type="Proteomes" id="UP000321424">
    <property type="component" value="Unassembled WGS sequence"/>
</dbReference>
<keyword evidence="3" id="KW-1185">Reference proteome</keyword>
<accession>A0A511MH38</accession>
<evidence type="ECO:0000313" key="3">
    <source>
        <dbReference type="Proteomes" id="UP000321424"/>
    </source>
</evidence>
<feature type="region of interest" description="Disordered" evidence="1">
    <location>
        <begin position="65"/>
        <end position="88"/>
    </location>
</feature>
<feature type="compositionally biased region" description="Acidic residues" evidence="1">
    <location>
        <begin position="78"/>
        <end position="88"/>
    </location>
</feature>
<protein>
    <submittedName>
        <fullName evidence="2">Uncharacterized protein</fullName>
    </submittedName>
</protein>
<proteinExistence type="predicted"/>
<comment type="caution">
    <text evidence="2">The sequence shown here is derived from an EMBL/GenBank/DDBJ whole genome shotgun (WGS) entry which is preliminary data.</text>
</comment>
<sequence length="88" mass="9458">MFAEVENVCATVAQLSIETGKEGFEYLGAALEQAMRMAILWCAAPGFSVVGQRVGFDDRDSHTVLGQHVGGEQSSESAAEDEAMTDFR</sequence>
<evidence type="ECO:0000313" key="2">
    <source>
        <dbReference type="EMBL" id="GEM39962.1"/>
    </source>
</evidence>
<dbReference type="AlphaFoldDB" id="A0A511MH38"/>
<gene>
    <name evidence="2" type="ORF">NN4_44810</name>
</gene>
<evidence type="ECO:0000256" key="1">
    <source>
        <dbReference type="SAM" id="MobiDB-lite"/>
    </source>
</evidence>
<name>A0A511MH38_9NOCA</name>
<organism evidence="2 3">
    <name type="scientific">Nocardia ninae NBRC 108245</name>
    <dbReference type="NCBI Taxonomy" id="1210091"/>
    <lineage>
        <taxon>Bacteria</taxon>
        <taxon>Bacillati</taxon>
        <taxon>Actinomycetota</taxon>
        <taxon>Actinomycetes</taxon>
        <taxon>Mycobacteriales</taxon>
        <taxon>Nocardiaceae</taxon>
        <taxon>Nocardia</taxon>
    </lineage>
</organism>